<keyword evidence="16" id="KW-1185">Reference proteome</keyword>
<protein>
    <recommendedName>
        <fullName evidence="4 12">Pectinesterase</fullName>
        <ecNumber evidence="4 12">3.1.1.11</ecNumber>
    </recommendedName>
</protein>
<dbReference type="GO" id="GO:0030599">
    <property type="term" value="F:pectinesterase activity"/>
    <property type="evidence" value="ECO:0007669"/>
    <property type="project" value="UniProtKB-UniRule"/>
</dbReference>
<comment type="function">
    <text evidence="10">Acts in the modification of cell walls via demethylesterification of cell wall pectin.</text>
</comment>
<feature type="transmembrane region" description="Helical" evidence="13">
    <location>
        <begin position="6"/>
        <end position="27"/>
    </location>
</feature>
<dbReference type="Gene3D" id="2.160.20.10">
    <property type="entry name" value="Single-stranded right-handed beta-helix, Pectin lyase-like"/>
    <property type="match status" value="1"/>
</dbReference>
<dbReference type="Pfam" id="PF01095">
    <property type="entry name" value="Pectinesterase"/>
    <property type="match status" value="1"/>
</dbReference>
<evidence type="ECO:0000256" key="1">
    <source>
        <dbReference type="ARBA" id="ARBA00005184"/>
    </source>
</evidence>
<dbReference type="NCBIfam" id="TIGR01614">
    <property type="entry name" value="PME_inhib"/>
    <property type="match status" value="1"/>
</dbReference>
<dbReference type="Gene3D" id="1.20.140.40">
    <property type="entry name" value="Invertase/pectin methylesterase inhibitor family protein"/>
    <property type="match status" value="1"/>
</dbReference>
<dbReference type="SUPFAM" id="SSF101148">
    <property type="entry name" value="Plant invertase/pectin methylesterase inhibitor"/>
    <property type="match status" value="1"/>
</dbReference>
<dbReference type="AlphaFoldDB" id="A0AAD3TGC7"/>
<proteinExistence type="inferred from homology"/>
<dbReference type="GO" id="GO:0042545">
    <property type="term" value="P:cell wall modification"/>
    <property type="evidence" value="ECO:0007669"/>
    <property type="project" value="UniProtKB-UniRule"/>
</dbReference>
<keyword evidence="6 12" id="KW-0063">Aspartyl esterase</keyword>
<comment type="similarity">
    <text evidence="2">In the N-terminal section; belongs to the PMEI family.</text>
</comment>
<feature type="domain" description="Pectinesterase inhibitor" evidence="14">
    <location>
        <begin position="47"/>
        <end position="199"/>
    </location>
</feature>
<comment type="similarity">
    <text evidence="3">In the C-terminal section; belongs to the pectinesterase family.</text>
</comment>
<comment type="caution">
    <text evidence="15">The sequence shown here is derived from an EMBL/GenBank/DDBJ whole genome shotgun (WGS) entry which is preliminary data.</text>
</comment>
<evidence type="ECO:0000256" key="2">
    <source>
        <dbReference type="ARBA" id="ARBA00006027"/>
    </source>
</evidence>
<dbReference type="EC" id="3.1.1.11" evidence="4 12"/>
<dbReference type="PANTHER" id="PTHR31707">
    <property type="entry name" value="PECTINESTERASE"/>
    <property type="match status" value="1"/>
</dbReference>
<dbReference type="FunFam" id="1.20.140.40:FF:000001">
    <property type="entry name" value="Pectinesterase"/>
    <property type="match status" value="1"/>
</dbReference>
<evidence type="ECO:0000256" key="6">
    <source>
        <dbReference type="ARBA" id="ARBA00023085"/>
    </source>
</evidence>
<feature type="active site" evidence="11">
    <location>
        <position position="407"/>
    </location>
</feature>
<comment type="catalytic activity">
    <reaction evidence="9 12">
        <text>[(1-&gt;4)-alpha-D-galacturonosyl methyl ester](n) + n H2O = [(1-&gt;4)-alpha-D-galacturonosyl](n) + n methanol + n H(+)</text>
        <dbReference type="Rhea" id="RHEA:22380"/>
        <dbReference type="Rhea" id="RHEA-COMP:14570"/>
        <dbReference type="Rhea" id="RHEA-COMP:14573"/>
        <dbReference type="ChEBI" id="CHEBI:15377"/>
        <dbReference type="ChEBI" id="CHEBI:15378"/>
        <dbReference type="ChEBI" id="CHEBI:17790"/>
        <dbReference type="ChEBI" id="CHEBI:140522"/>
        <dbReference type="ChEBI" id="CHEBI:140523"/>
        <dbReference type="EC" id="3.1.1.11"/>
    </reaction>
</comment>
<evidence type="ECO:0000313" key="16">
    <source>
        <dbReference type="Proteomes" id="UP001279734"/>
    </source>
</evidence>
<evidence type="ECO:0000256" key="9">
    <source>
        <dbReference type="ARBA" id="ARBA00047928"/>
    </source>
</evidence>
<dbReference type="GO" id="GO:0004857">
    <property type="term" value="F:enzyme inhibitor activity"/>
    <property type="evidence" value="ECO:0007669"/>
    <property type="project" value="InterPro"/>
</dbReference>
<keyword evidence="13" id="KW-0812">Transmembrane</keyword>
<dbReference type="InterPro" id="IPR035513">
    <property type="entry name" value="Invertase/methylesterase_inhib"/>
</dbReference>
<evidence type="ECO:0000256" key="7">
    <source>
        <dbReference type="ARBA" id="ARBA00023157"/>
    </source>
</evidence>
<comment type="pathway">
    <text evidence="1 12">Glycan metabolism; pectin degradation; 2-dehydro-3-deoxy-D-gluconate from pectin: step 1/5.</text>
</comment>
<keyword evidence="7" id="KW-1015">Disulfide bond</keyword>
<evidence type="ECO:0000256" key="12">
    <source>
        <dbReference type="RuleBase" id="RU000589"/>
    </source>
</evidence>
<sequence>MAKGKVVPIAIGSLLGVALVVGVFVTVRHSGSSDSKSGDGDADKLSTSNKAIDSLCQPTSYRETCVSSLTSAAGNTSDPKELVKVAFKLAKQEIASALHKSATFKAAENDPRAKQGLEICREVIEYAVHDLESSTESVANFNFSNLDDFLEDLKVWVGGAATYQEVCFDAFENATSDTGLKMRELFNASHQLTSNALTMISEVKSIVSTLNVEGLISGRRLLQANSAAALPQAGQLPAWISDQKRNLMQMPASSIKPDVVVSLDGKGQFKTIHEALALVPKKNSKPFIIYIKAGVYHEHVTVDKKMTDVVFIGDGATKTKITGNKSFKDGIQTFKTATVAIMGEGFMARGIGFENTAGPEGHQAVAIRVVGDYSVFYDCQFDGYQDTLYAVRSRQFYRDCTISGTIDFIFGDAQVIFQNCKMVIRKPLDNQQCMVTAQGRTEKMGPGAIILQNCTVTADPAYYPVRMQTKAYLGRPWKQYSRTIVMQSFIDDAIAVEGWTEWAGTFGLDTLFYAEYGNRGPGAAQSKRVKWPGIKKLSPQQAQGFTPELFFKGSQWITPTGAPYSAGMIKTT</sequence>
<dbReference type="InterPro" id="IPR000070">
    <property type="entry name" value="Pectinesterase_cat"/>
</dbReference>
<evidence type="ECO:0000259" key="14">
    <source>
        <dbReference type="SMART" id="SM00856"/>
    </source>
</evidence>
<dbReference type="PROSITE" id="PS00503">
    <property type="entry name" value="PECTINESTERASE_2"/>
    <property type="match status" value="1"/>
</dbReference>
<evidence type="ECO:0000256" key="3">
    <source>
        <dbReference type="ARBA" id="ARBA00007786"/>
    </source>
</evidence>
<evidence type="ECO:0000256" key="11">
    <source>
        <dbReference type="PROSITE-ProRule" id="PRU10040"/>
    </source>
</evidence>
<dbReference type="SUPFAM" id="SSF51126">
    <property type="entry name" value="Pectin lyase-like"/>
    <property type="match status" value="1"/>
</dbReference>
<dbReference type="CDD" id="cd15798">
    <property type="entry name" value="PMEI-like_3"/>
    <property type="match status" value="1"/>
</dbReference>
<keyword evidence="5 12" id="KW-0378">Hydrolase</keyword>
<keyword evidence="13" id="KW-0472">Membrane</keyword>
<dbReference type="GO" id="GO:0045490">
    <property type="term" value="P:pectin catabolic process"/>
    <property type="evidence" value="ECO:0007669"/>
    <property type="project" value="UniProtKB-UniRule"/>
</dbReference>
<reference evidence="15" key="1">
    <citation type="submission" date="2023-05" db="EMBL/GenBank/DDBJ databases">
        <title>Nepenthes gracilis genome sequencing.</title>
        <authorList>
            <person name="Fukushima K."/>
        </authorList>
    </citation>
    <scope>NUCLEOTIDE SEQUENCE</scope>
    <source>
        <strain evidence="15">SING2019-196</strain>
    </source>
</reference>
<dbReference type="InterPro" id="IPR006501">
    <property type="entry name" value="Pectinesterase_inhib_dom"/>
</dbReference>
<dbReference type="SMART" id="SM00856">
    <property type="entry name" value="PMEI"/>
    <property type="match status" value="1"/>
</dbReference>
<dbReference type="Pfam" id="PF04043">
    <property type="entry name" value="PMEI"/>
    <property type="match status" value="1"/>
</dbReference>
<dbReference type="EMBL" id="BSYO01000034">
    <property type="protein sequence ID" value="GMH28401.1"/>
    <property type="molecule type" value="Genomic_DNA"/>
</dbReference>
<keyword evidence="8" id="KW-0325">Glycoprotein</keyword>
<evidence type="ECO:0000313" key="15">
    <source>
        <dbReference type="EMBL" id="GMH28401.1"/>
    </source>
</evidence>
<gene>
    <name evidence="15" type="ORF">Nepgr_030244</name>
</gene>
<evidence type="ECO:0000256" key="5">
    <source>
        <dbReference type="ARBA" id="ARBA00022801"/>
    </source>
</evidence>
<dbReference type="Proteomes" id="UP001279734">
    <property type="component" value="Unassembled WGS sequence"/>
</dbReference>
<name>A0AAD3TGC7_NEPGR</name>
<evidence type="ECO:0000256" key="10">
    <source>
        <dbReference type="ARBA" id="ARBA00057335"/>
    </source>
</evidence>
<evidence type="ECO:0000256" key="8">
    <source>
        <dbReference type="ARBA" id="ARBA00023180"/>
    </source>
</evidence>
<evidence type="ECO:0000256" key="13">
    <source>
        <dbReference type="SAM" id="Phobius"/>
    </source>
</evidence>
<organism evidence="15 16">
    <name type="scientific">Nepenthes gracilis</name>
    <name type="common">Slender pitcher plant</name>
    <dbReference type="NCBI Taxonomy" id="150966"/>
    <lineage>
        <taxon>Eukaryota</taxon>
        <taxon>Viridiplantae</taxon>
        <taxon>Streptophyta</taxon>
        <taxon>Embryophyta</taxon>
        <taxon>Tracheophyta</taxon>
        <taxon>Spermatophyta</taxon>
        <taxon>Magnoliopsida</taxon>
        <taxon>eudicotyledons</taxon>
        <taxon>Gunneridae</taxon>
        <taxon>Pentapetalae</taxon>
        <taxon>Caryophyllales</taxon>
        <taxon>Nepenthaceae</taxon>
        <taxon>Nepenthes</taxon>
    </lineage>
</organism>
<dbReference type="InterPro" id="IPR012334">
    <property type="entry name" value="Pectin_lyas_fold"/>
</dbReference>
<keyword evidence="13" id="KW-1133">Transmembrane helix</keyword>
<dbReference type="FunFam" id="2.160.20.10:FF:000001">
    <property type="entry name" value="Pectinesterase"/>
    <property type="match status" value="1"/>
</dbReference>
<accession>A0AAD3TGC7</accession>
<dbReference type="InterPro" id="IPR033131">
    <property type="entry name" value="Pectinesterase_Asp_AS"/>
</dbReference>
<dbReference type="InterPro" id="IPR011050">
    <property type="entry name" value="Pectin_lyase_fold/virulence"/>
</dbReference>
<evidence type="ECO:0000256" key="4">
    <source>
        <dbReference type="ARBA" id="ARBA00013229"/>
    </source>
</evidence>